<proteinExistence type="inferred from homology"/>
<keyword evidence="5 7" id="KW-0560">Oxidoreductase</keyword>
<feature type="domain" description="Aldehyde dehydrogenase" evidence="8">
    <location>
        <begin position="310"/>
        <end position="374"/>
    </location>
</feature>
<dbReference type="CDD" id="cd07079">
    <property type="entry name" value="ALDH_F18-19_ProA-GPR"/>
    <property type="match status" value="1"/>
</dbReference>
<dbReference type="InterPro" id="IPR016162">
    <property type="entry name" value="Ald_DH_N"/>
</dbReference>
<sequence>MNIKNYIEDLAHKAQQSSRILAKSSTHERNNALKIAANILEQEEQMLVNANLKDLLESQAKGLAETALDRLELTKSRIRAMAEGLRQIVTLPDPIGVISNLNFQPSGIQVGQMRVPLGVIGIVYESRPNVTADAAGLCIKSGNGVILRGGSEATHSNQAITHCIHLGLEQARLPKEAVQMIEVTDRASVGELITQEKYVDVIIPRGGKGLIERISRESKLPVIKHLDGICHVYLDNQIDFEKAIAIAINAKCQRYGVCNAMETLLIARDVAENILPRLAKHYQEHNVELRGCIETKKILSTIKLATEEDWYEEYLAPILAIKIVTGLDEAIWHINHYGSHHTDAIVTENFTRARQFLTEVDSSSVMINASTRFADGFEYGLGAEIGISTDKLHARGPVGLEGLTSQKWIVLGNGHIRQ</sequence>
<dbReference type="InterPro" id="IPR012134">
    <property type="entry name" value="Glu-5-SA_DH"/>
</dbReference>
<evidence type="ECO:0000313" key="10">
    <source>
        <dbReference type="Proteomes" id="UP000516072"/>
    </source>
</evidence>
<keyword evidence="2 7" id="KW-0028">Amino-acid biosynthesis</keyword>
<dbReference type="InterPro" id="IPR016161">
    <property type="entry name" value="Ald_DH/histidinol_DH"/>
</dbReference>
<evidence type="ECO:0000313" key="9">
    <source>
        <dbReference type="EMBL" id="CAB1277126.1"/>
    </source>
</evidence>
<dbReference type="EC" id="1.2.1.41" evidence="7"/>
<dbReference type="GO" id="GO:0050661">
    <property type="term" value="F:NADP binding"/>
    <property type="evidence" value="ECO:0007669"/>
    <property type="project" value="InterPro"/>
</dbReference>
<gene>
    <name evidence="7 9" type="primary">proA</name>
    <name evidence="9" type="ORF">NSCAC_1515</name>
</gene>
<evidence type="ECO:0000259" key="8">
    <source>
        <dbReference type="Pfam" id="PF00171"/>
    </source>
</evidence>
<dbReference type="RefSeq" id="WP_197744178.1">
    <property type="nucleotide sequence ID" value="NZ_LR778175.1"/>
</dbReference>
<dbReference type="SUPFAM" id="SSF53720">
    <property type="entry name" value="ALDH-like"/>
    <property type="match status" value="1"/>
</dbReference>
<dbReference type="Proteomes" id="UP000516072">
    <property type="component" value="Chromosome"/>
</dbReference>
<evidence type="ECO:0000256" key="3">
    <source>
        <dbReference type="ARBA" id="ARBA00022650"/>
    </source>
</evidence>
<evidence type="ECO:0000256" key="6">
    <source>
        <dbReference type="ARBA" id="ARBA00049024"/>
    </source>
</evidence>
<evidence type="ECO:0000256" key="4">
    <source>
        <dbReference type="ARBA" id="ARBA00022857"/>
    </source>
</evidence>
<organism evidence="9 10">
    <name type="scientific">Candidatus Nitrosacidococcus tergens</name>
    <dbReference type="NCBI Taxonomy" id="553981"/>
    <lineage>
        <taxon>Bacteria</taxon>
        <taxon>Pseudomonadati</taxon>
        <taxon>Pseudomonadota</taxon>
        <taxon>Gammaproteobacteria</taxon>
        <taxon>Chromatiales</taxon>
        <taxon>Chromatiaceae</taxon>
        <taxon>Candidatus Nitrosacidococcus</taxon>
    </lineage>
</organism>
<dbReference type="KEGG" id="ntg:NSCAC_1515"/>
<accession>A0A7G1QBA6</accession>
<dbReference type="PIRSF" id="PIRSF000151">
    <property type="entry name" value="GPR"/>
    <property type="match status" value="1"/>
</dbReference>
<comment type="catalytic activity">
    <reaction evidence="6 7">
        <text>L-glutamate 5-semialdehyde + phosphate + NADP(+) = L-glutamyl 5-phosphate + NADPH + H(+)</text>
        <dbReference type="Rhea" id="RHEA:19541"/>
        <dbReference type="ChEBI" id="CHEBI:15378"/>
        <dbReference type="ChEBI" id="CHEBI:43474"/>
        <dbReference type="ChEBI" id="CHEBI:57783"/>
        <dbReference type="ChEBI" id="CHEBI:58066"/>
        <dbReference type="ChEBI" id="CHEBI:58274"/>
        <dbReference type="ChEBI" id="CHEBI:58349"/>
        <dbReference type="EC" id="1.2.1.41"/>
    </reaction>
</comment>
<comment type="subcellular location">
    <subcellularLocation>
        <location evidence="7">Cytoplasm</location>
    </subcellularLocation>
</comment>
<dbReference type="PANTHER" id="PTHR11063">
    <property type="entry name" value="GLUTAMATE SEMIALDEHYDE DEHYDROGENASE"/>
    <property type="match status" value="1"/>
</dbReference>
<dbReference type="GO" id="GO:0055129">
    <property type="term" value="P:L-proline biosynthetic process"/>
    <property type="evidence" value="ECO:0007669"/>
    <property type="project" value="UniProtKB-UniRule"/>
</dbReference>
<dbReference type="GO" id="GO:0004350">
    <property type="term" value="F:glutamate-5-semialdehyde dehydrogenase activity"/>
    <property type="evidence" value="ECO:0007669"/>
    <property type="project" value="UniProtKB-UniRule"/>
</dbReference>
<dbReference type="PROSITE" id="PS01223">
    <property type="entry name" value="PROA"/>
    <property type="match status" value="1"/>
</dbReference>
<evidence type="ECO:0000256" key="5">
    <source>
        <dbReference type="ARBA" id="ARBA00023002"/>
    </source>
</evidence>
<dbReference type="NCBIfam" id="NF001221">
    <property type="entry name" value="PRK00197.1"/>
    <property type="match status" value="1"/>
</dbReference>
<dbReference type="Pfam" id="PF00171">
    <property type="entry name" value="Aldedh"/>
    <property type="match status" value="2"/>
</dbReference>
<dbReference type="InterPro" id="IPR020593">
    <property type="entry name" value="G-glutamylP_reductase_CS"/>
</dbReference>
<dbReference type="GO" id="GO:0005737">
    <property type="term" value="C:cytoplasm"/>
    <property type="evidence" value="ECO:0007669"/>
    <property type="project" value="UniProtKB-SubCell"/>
</dbReference>
<keyword evidence="4 7" id="KW-0521">NADP</keyword>
<feature type="domain" description="Aldehyde dehydrogenase" evidence="8">
    <location>
        <begin position="7"/>
        <end position="287"/>
    </location>
</feature>
<keyword evidence="10" id="KW-1185">Reference proteome</keyword>
<reference evidence="9 10" key="1">
    <citation type="submission" date="2020-03" db="EMBL/GenBank/DDBJ databases">
        <authorList>
            <person name="Picone N."/>
        </authorList>
    </citation>
    <scope>NUCLEOTIDE SEQUENCE [LARGE SCALE GENOMIC DNA]</scope>
    <source>
        <strain evidence="9">NSCAC1</strain>
    </source>
</reference>
<dbReference type="PANTHER" id="PTHR11063:SF8">
    <property type="entry name" value="DELTA-1-PYRROLINE-5-CARBOXYLATE SYNTHASE"/>
    <property type="match status" value="1"/>
</dbReference>
<dbReference type="Gene3D" id="3.40.309.10">
    <property type="entry name" value="Aldehyde Dehydrogenase, Chain A, domain 2"/>
    <property type="match status" value="1"/>
</dbReference>
<evidence type="ECO:0000256" key="7">
    <source>
        <dbReference type="HAMAP-Rule" id="MF_00412"/>
    </source>
</evidence>
<dbReference type="Gene3D" id="3.40.605.10">
    <property type="entry name" value="Aldehyde Dehydrogenase, Chain A, domain 1"/>
    <property type="match status" value="1"/>
</dbReference>
<dbReference type="HAMAP" id="MF_00412">
    <property type="entry name" value="ProA"/>
    <property type="match status" value="1"/>
</dbReference>
<comment type="function">
    <text evidence="7">Catalyzes the NADPH-dependent reduction of L-glutamate 5-phosphate into L-glutamate 5-semialdehyde and phosphate. The product spontaneously undergoes cyclization to form 1-pyrroline-5-carboxylate.</text>
</comment>
<comment type="similarity">
    <text evidence="7">Belongs to the gamma-glutamyl phosphate reductase family.</text>
</comment>
<dbReference type="InterPro" id="IPR015590">
    <property type="entry name" value="Aldehyde_DH_dom"/>
</dbReference>
<dbReference type="EMBL" id="LR778175">
    <property type="protein sequence ID" value="CAB1277126.1"/>
    <property type="molecule type" value="Genomic_DNA"/>
</dbReference>
<dbReference type="FunFam" id="3.40.309.10:FF:000006">
    <property type="entry name" value="Gamma-glutamyl phosphate reductase"/>
    <property type="match status" value="1"/>
</dbReference>
<evidence type="ECO:0000256" key="2">
    <source>
        <dbReference type="ARBA" id="ARBA00022605"/>
    </source>
</evidence>
<protein>
    <recommendedName>
        <fullName evidence="7">Gamma-glutamyl phosphate reductase</fullName>
        <shortName evidence="7">GPR</shortName>
        <ecNumber evidence="7">1.2.1.41</ecNumber>
    </recommendedName>
    <alternativeName>
        <fullName evidence="7">Glutamate-5-semialdehyde dehydrogenase</fullName>
    </alternativeName>
    <alternativeName>
        <fullName evidence="7">Glutamyl-gamma-semialdehyde dehydrogenase</fullName>
        <shortName evidence="7">GSA dehydrogenase</shortName>
    </alternativeName>
</protein>
<dbReference type="NCBIfam" id="TIGR00407">
    <property type="entry name" value="proA"/>
    <property type="match status" value="1"/>
</dbReference>
<keyword evidence="7" id="KW-0963">Cytoplasm</keyword>
<dbReference type="InterPro" id="IPR000965">
    <property type="entry name" value="GPR_dom"/>
</dbReference>
<name>A0A7G1QBA6_9GAMM</name>
<dbReference type="InterPro" id="IPR016163">
    <property type="entry name" value="Ald_DH_C"/>
</dbReference>
<comment type="pathway">
    <text evidence="1 7">Amino-acid biosynthesis; L-proline biosynthesis; L-glutamate 5-semialdehyde from L-glutamate: step 2/2.</text>
</comment>
<evidence type="ECO:0000256" key="1">
    <source>
        <dbReference type="ARBA" id="ARBA00004985"/>
    </source>
</evidence>
<keyword evidence="3 7" id="KW-0641">Proline biosynthesis</keyword>
<dbReference type="UniPathway" id="UPA00098">
    <property type="reaction ID" value="UER00360"/>
</dbReference>
<dbReference type="AlphaFoldDB" id="A0A7G1QBA6"/>